<dbReference type="InterPro" id="IPR044144">
    <property type="entry name" value="SAF_UxaA/GarD"/>
</dbReference>
<accession>A0A1M7ZQN5</accession>
<dbReference type="SMART" id="SM00858">
    <property type="entry name" value="SAF"/>
    <property type="match status" value="1"/>
</dbReference>
<dbReference type="InterPro" id="IPR013974">
    <property type="entry name" value="SAF"/>
</dbReference>
<reference evidence="5 6" key="1">
    <citation type="submission" date="2016-12" db="EMBL/GenBank/DDBJ databases">
        <authorList>
            <person name="Song W.-J."/>
            <person name="Kurnit D.M."/>
        </authorList>
    </citation>
    <scope>NUCLEOTIDE SEQUENCE [LARGE SCALE GENOMIC DNA]</scope>
    <source>
        <strain evidence="5 6">DSM 19599</strain>
    </source>
</reference>
<keyword evidence="2" id="KW-0456">Lyase</keyword>
<dbReference type="RefSeq" id="WP_175563752.1">
    <property type="nucleotide sequence ID" value="NZ_FRXO01000011.1"/>
</dbReference>
<sequence length="523" mass="54663">MSSASMSSASTSAAPSVSSPVIRLNPQDNVAVARWAVAAGTPLGQEGGVAAGDVPRGHKVAIAPIAAGAVVRKYGQLIGYATRAIAPGEHVHLQNMEMRDGDVAHEFCADARPTPLLPEAERATFQGYLRPDGQVGTRNYIGLVTSVNCSATVAKAVADHFNRGGGMAGRQNVDGVVALTHGGGCAINTAGEGYRFLSRTLGGYARNPNFAGIVMIGLGCETNQIDLVMGRSALTEGPMLRSLTIQRSGGTRKTIAAAIEIVNEMLDEAAKVPRTTQPLSGLKVALQCGGSDGYSGISANPALGYAADLIVQNGGTAVLSETPEIYGAEHLLTRRAVTPDVAEKLISRIEWWRDYTAKNGAELNNNPSHGNKAGGLTTILEKSLGAVAKGGSMPLEAVYEYAELIDRTGFVFMDTPGYDPVAVTGQVAGGCNIVCFTTGRGSVSGYKPAPCIKIATNTEMYEHMEEDMDINCGGIVTGDDTIEAAGRRIFERVLAVASGEHSLSETFDYGDNEFVPWPLGAVT</sequence>
<proteinExistence type="inferred from homology"/>
<dbReference type="CDD" id="cd11613">
    <property type="entry name" value="SAF_AH_GD"/>
    <property type="match status" value="1"/>
</dbReference>
<dbReference type="GO" id="GO:0019698">
    <property type="term" value="P:D-galacturonate catabolic process"/>
    <property type="evidence" value="ECO:0007669"/>
    <property type="project" value="TreeGrafter"/>
</dbReference>
<name>A0A1M7ZQN5_9HYPH</name>
<feature type="region of interest" description="Disordered" evidence="3">
    <location>
        <begin position="1"/>
        <end position="20"/>
    </location>
</feature>
<evidence type="ECO:0000259" key="4">
    <source>
        <dbReference type="SMART" id="SM00858"/>
    </source>
</evidence>
<dbReference type="InterPro" id="IPR048332">
    <property type="entry name" value="GD_AH_C"/>
</dbReference>
<dbReference type="AlphaFoldDB" id="A0A1M7ZQN5"/>
<protein>
    <submittedName>
        <fullName evidence="5">Galactarate dehydratase</fullName>
    </submittedName>
</protein>
<evidence type="ECO:0000256" key="2">
    <source>
        <dbReference type="ARBA" id="ARBA00023239"/>
    </source>
</evidence>
<organism evidence="5 6">
    <name type="scientific">Pseudoxanthobacter soli DSM 19599</name>
    <dbReference type="NCBI Taxonomy" id="1123029"/>
    <lineage>
        <taxon>Bacteria</taxon>
        <taxon>Pseudomonadati</taxon>
        <taxon>Pseudomonadota</taxon>
        <taxon>Alphaproteobacteria</taxon>
        <taxon>Hyphomicrobiales</taxon>
        <taxon>Segnochrobactraceae</taxon>
        <taxon>Pseudoxanthobacter</taxon>
    </lineage>
</organism>
<evidence type="ECO:0000313" key="5">
    <source>
        <dbReference type="EMBL" id="SHO67218.1"/>
    </source>
</evidence>
<evidence type="ECO:0000256" key="3">
    <source>
        <dbReference type="SAM" id="MobiDB-lite"/>
    </source>
</evidence>
<dbReference type="Gene3D" id="2.30.130.110">
    <property type="match status" value="1"/>
</dbReference>
<feature type="domain" description="SAF" evidence="4">
    <location>
        <begin position="28"/>
        <end position="97"/>
    </location>
</feature>
<keyword evidence="6" id="KW-1185">Reference proteome</keyword>
<dbReference type="PANTHER" id="PTHR30536">
    <property type="entry name" value="ALTRONATE/GALACTARATE DEHYDRATASE"/>
    <property type="match status" value="1"/>
</dbReference>
<dbReference type="Pfam" id="PF20629">
    <property type="entry name" value="GD_AH_C"/>
    <property type="match status" value="1"/>
</dbReference>
<evidence type="ECO:0000256" key="1">
    <source>
        <dbReference type="ARBA" id="ARBA00010986"/>
    </source>
</evidence>
<evidence type="ECO:0000313" key="6">
    <source>
        <dbReference type="Proteomes" id="UP000186406"/>
    </source>
</evidence>
<dbReference type="STRING" id="1123029.SAMN02745172_03891"/>
<dbReference type="PANTHER" id="PTHR30536:SF5">
    <property type="entry name" value="ALTRONATE DEHYDRATASE"/>
    <property type="match status" value="1"/>
</dbReference>
<dbReference type="EMBL" id="FRXO01000011">
    <property type="protein sequence ID" value="SHO67218.1"/>
    <property type="molecule type" value="Genomic_DNA"/>
</dbReference>
<dbReference type="InterPro" id="IPR052172">
    <property type="entry name" value="UxaA_altronate/galactarate_dh"/>
</dbReference>
<comment type="similarity">
    <text evidence="1">Belongs to the UxaA family.</text>
</comment>
<dbReference type="Pfam" id="PF08666">
    <property type="entry name" value="SAF"/>
    <property type="match status" value="1"/>
</dbReference>
<dbReference type="InterPro" id="IPR007392">
    <property type="entry name" value="GD_AH_second"/>
</dbReference>
<gene>
    <name evidence="5" type="ORF">SAMN02745172_03891</name>
</gene>
<dbReference type="Proteomes" id="UP000186406">
    <property type="component" value="Unassembled WGS sequence"/>
</dbReference>
<dbReference type="GO" id="GO:0016829">
    <property type="term" value="F:lyase activity"/>
    <property type="evidence" value="ECO:0007669"/>
    <property type="project" value="UniProtKB-KW"/>
</dbReference>
<dbReference type="Pfam" id="PF04295">
    <property type="entry name" value="GD_AH_second"/>
    <property type="match status" value="1"/>
</dbReference>